<dbReference type="Proteomes" id="UP000027186">
    <property type="component" value="Plasmid AbAZ39_p5"/>
</dbReference>
<feature type="domain" description="Glycosyl transferase family 1" evidence="1">
    <location>
        <begin position="201"/>
        <end position="331"/>
    </location>
</feature>
<dbReference type="CDD" id="cd03801">
    <property type="entry name" value="GT4_PimA-like"/>
    <property type="match status" value="1"/>
</dbReference>
<dbReference type="GO" id="GO:0016757">
    <property type="term" value="F:glycosyltransferase activity"/>
    <property type="evidence" value="ECO:0007669"/>
    <property type="project" value="InterPro"/>
</dbReference>
<keyword evidence="3" id="KW-0614">Plasmid</keyword>
<gene>
    <name evidence="3" type="ORF">ABAZ39_33305</name>
</gene>
<reference evidence="3 4" key="1">
    <citation type="journal article" date="2014" name="Genome Announc.">
        <title>Complete Genome Sequence of the Model Rhizosphere Strain Azospirillum brasilense Az39, Successfully Applied in Agriculture.</title>
        <authorList>
            <person name="Rivera D."/>
            <person name="Revale S."/>
            <person name="Molina R."/>
            <person name="Gualpa J."/>
            <person name="Puente M."/>
            <person name="Maroniche G."/>
            <person name="Paris G."/>
            <person name="Baker D."/>
            <person name="Clavijo B."/>
            <person name="McLay K."/>
            <person name="Spaepen S."/>
            <person name="Perticari A."/>
            <person name="Vazquez M."/>
            <person name="Wisniewski-Dye F."/>
            <person name="Watkins C."/>
            <person name="Martinez-Abarca F."/>
            <person name="Vanderleyden J."/>
            <person name="Cassan F."/>
        </authorList>
    </citation>
    <scope>NUCLEOTIDE SEQUENCE [LARGE SCALE GENOMIC DNA]</scope>
    <source>
        <strain evidence="3 4">Az39</strain>
        <plasmid evidence="3">AbAZ39_p5</plasmid>
    </source>
</reference>
<dbReference type="PANTHER" id="PTHR12526">
    <property type="entry name" value="GLYCOSYLTRANSFERASE"/>
    <property type="match status" value="1"/>
</dbReference>
<evidence type="ECO:0000259" key="1">
    <source>
        <dbReference type="Pfam" id="PF00534"/>
    </source>
</evidence>
<evidence type="ECO:0008006" key="5">
    <source>
        <dbReference type="Google" id="ProtNLM"/>
    </source>
</evidence>
<sequence>MNRLHVLILCPAERFGGAEVYLVGLIEALGAAGHRVTAVVGTEVHHRLAALPRAASATLVEDNDIVWDWSVGPVENIQRQQAMLAGLLDRLPSTVDVVPFVNLNWLSVGTGLLAELTARRLPSVALVHLCPHPIDMTDAERMILRASMRGPVRWVCVSRDNRFFIADSLRAPEGDIRVVHNGPANTATLDDAALAERRGQRPALRARYGFREQDRIVLTVGRHDTQKGFEEAIAVLRDVARVEPDIHYVWVGGGRCSALHEALVRHNRLQSLVTLVEETDQVDDYFLLADLFYFPTKYEGFSLALVEAASFGLPIIANDVSSVGELLDGELSRGLCRTAWHWQHVECMVEMLRLPPEQRAAIGTATRARAKSFSRDHMYSRMMDIITKSRDSHEQAD</sequence>
<dbReference type="Pfam" id="PF00534">
    <property type="entry name" value="Glycos_transf_1"/>
    <property type="match status" value="1"/>
</dbReference>
<evidence type="ECO:0000259" key="2">
    <source>
        <dbReference type="Pfam" id="PF13439"/>
    </source>
</evidence>
<proteinExistence type="predicted"/>
<dbReference type="InterPro" id="IPR028098">
    <property type="entry name" value="Glyco_trans_4-like_N"/>
</dbReference>
<dbReference type="Pfam" id="PF13439">
    <property type="entry name" value="Glyco_transf_4"/>
    <property type="match status" value="1"/>
</dbReference>
<evidence type="ECO:0000313" key="3">
    <source>
        <dbReference type="EMBL" id="AIB16713.1"/>
    </source>
</evidence>
<dbReference type="SUPFAM" id="SSF53756">
    <property type="entry name" value="UDP-Glycosyltransferase/glycogen phosphorylase"/>
    <property type="match status" value="1"/>
</dbReference>
<dbReference type="Gene3D" id="3.40.50.2000">
    <property type="entry name" value="Glycogen Phosphorylase B"/>
    <property type="match status" value="2"/>
</dbReference>
<feature type="domain" description="Glycosyltransferase subfamily 4-like N-terminal" evidence="2">
    <location>
        <begin position="15"/>
        <end position="182"/>
    </location>
</feature>
<accession>A0A060E0E5</accession>
<dbReference type="EMBL" id="CP007798">
    <property type="protein sequence ID" value="AIB16713.1"/>
    <property type="molecule type" value="Genomic_DNA"/>
</dbReference>
<name>A0A060E0E5_9PROT</name>
<evidence type="ECO:0000313" key="4">
    <source>
        <dbReference type="Proteomes" id="UP000027186"/>
    </source>
</evidence>
<dbReference type="AlphaFoldDB" id="A0A060E0E5"/>
<organism evidence="3 4">
    <name type="scientific">Azospirillum argentinense</name>
    <dbReference type="NCBI Taxonomy" id="2970906"/>
    <lineage>
        <taxon>Bacteria</taxon>
        <taxon>Pseudomonadati</taxon>
        <taxon>Pseudomonadota</taxon>
        <taxon>Alphaproteobacteria</taxon>
        <taxon>Rhodospirillales</taxon>
        <taxon>Azospirillaceae</taxon>
        <taxon>Azospirillum</taxon>
    </lineage>
</organism>
<dbReference type="RefSeq" id="WP_040138518.1">
    <property type="nucleotide sequence ID" value="NZ_CP007798.1"/>
</dbReference>
<dbReference type="InterPro" id="IPR001296">
    <property type="entry name" value="Glyco_trans_1"/>
</dbReference>
<geneLocation type="plasmid" evidence="3 4">
    <name>AbAZ39_p5</name>
</geneLocation>
<dbReference type="KEGG" id="abq:ABAZ39_33305"/>
<protein>
    <recommendedName>
        <fullName evidence="5">Glycosyltransferase</fullName>
    </recommendedName>
</protein>